<evidence type="ECO:0000256" key="1">
    <source>
        <dbReference type="SAM" id="MobiDB-lite"/>
    </source>
</evidence>
<proteinExistence type="predicted"/>
<gene>
    <name evidence="2" type="ORF">LX15_006014</name>
</gene>
<keyword evidence="3" id="KW-1185">Reference proteome</keyword>
<name>A0ABT1I3B0_STRSD</name>
<evidence type="ECO:0000313" key="2">
    <source>
        <dbReference type="EMBL" id="MCP2262278.1"/>
    </source>
</evidence>
<feature type="region of interest" description="Disordered" evidence="1">
    <location>
        <begin position="10"/>
        <end position="40"/>
    </location>
</feature>
<protein>
    <submittedName>
        <fullName evidence="2">Uncharacterized protein</fullName>
    </submittedName>
</protein>
<evidence type="ECO:0000313" key="3">
    <source>
        <dbReference type="Proteomes" id="UP001205311"/>
    </source>
</evidence>
<dbReference type="RefSeq" id="WP_301305504.1">
    <property type="nucleotide sequence ID" value="NZ_JAMTCP010000062.1"/>
</dbReference>
<sequence length="40" mass="3951">MAGLVAMGNTLGLTGCADRDQPAEDTPTTSAGASTRLGSR</sequence>
<organism evidence="2 3">
    <name type="scientific">Streptoalloteichus tenebrarius (strain ATCC 17920 / DSM 40477 / JCM 4838 / CBS 697.72 / NBRC 16177 / NCIMB 11028 / NRRL B-12390 / A12253. 1 / ISP 5477)</name>
    <name type="common">Streptomyces tenebrarius</name>
    <dbReference type="NCBI Taxonomy" id="1933"/>
    <lineage>
        <taxon>Bacteria</taxon>
        <taxon>Bacillati</taxon>
        <taxon>Actinomycetota</taxon>
        <taxon>Actinomycetes</taxon>
        <taxon>Pseudonocardiales</taxon>
        <taxon>Pseudonocardiaceae</taxon>
        <taxon>Streptoalloteichus</taxon>
    </lineage>
</organism>
<dbReference type="Proteomes" id="UP001205311">
    <property type="component" value="Unassembled WGS sequence"/>
</dbReference>
<dbReference type="EMBL" id="JAMTCP010000062">
    <property type="protein sequence ID" value="MCP2262278.1"/>
    <property type="molecule type" value="Genomic_DNA"/>
</dbReference>
<reference evidence="2 3" key="1">
    <citation type="submission" date="2022-06" db="EMBL/GenBank/DDBJ databases">
        <title>Genomic Encyclopedia of Archaeal and Bacterial Type Strains, Phase II (KMG-II): from individual species to whole genera.</title>
        <authorList>
            <person name="Goeker M."/>
        </authorList>
    </citation>
    <scope>NUCLEOTIDE SEQUENCE [LARGE SCALE GENOMIC DNA]</scope>
    <source>
        <strain evidence="2 3">DSM 40477</strain>
    </source>
</reference>
<feature type="compositionally biased region" description="Polar residues" evidence="1">
    <location>
        <begin position="26"/>
        <end position="40"/>
    </location>
</feature>
<accession>A0ABT1I3B0</accession>
<comment type="caution">
    <text evidence="2">The sequence shown here is derived from an EMBL/GenBank/DDBJ whole genome shotgun (WGS) entry which is preliminary data.</text>
</comment>